<dbReference type="GeneID" id="91091089"/>
<dbReference type="AlphaFoldDB" id="A0AAX4JL00"/>
<dbReference type="RefSeq" id="XP_066072316.1">
    <property type="nucleotide sequence ID" value="XM_066216219.1"/>
</dbReference>
<evidence type="ECO:0000256" key="1">
    <source>
        <dbReference type="SAM" id="MobiDB-lite"/>
    </source>
</evidence>
<feature type="compositionally biased region" description="Low complexity" evidence="1">
    <location>
        <begin position="7"/>
        <end position="23"/>
    </location>
</feature>
<reference evidence="2 3" key="1">
    <citation type="submission" date="2024-01" db="EMBL/GenBank/DDBJ databases">
        <title>Comparative genomics of Cryptococcus and Kwoniella reveals pathogenesis evolution and contrasting modes of karyotype evolution via chromosome fusion or intercentromeric recombination.</title>
        <authorList>
            <person name="Coelho M.A."/>
            <person name="David-Palma M."/>
            <person name="Shea T."/>
            <person name="Bowers K."/>
            <person name="McGinley-Smith S."/>
            <person name="Mohammad A.W."/>
            <person name="Gnirke A."/>
            <person name="Yurkov A.M."/>
            <person name="Nowrousian M."/>
            <person name="Sun S."/>
            <person name="Cuomo C.A."/>
            <person name="Heitman J."/>
        </authorList>
    </citation>
    <scope>NUCLEOTIDE SEQUENCE [LARGE SCALE GENOMIC DNA]</scope>
    <source>
        <strain evidence="2 3">CBS 6074</strain>
    </source>
</reference>
<protein>
    <recommendedName>
        <fullName evidence="4">Alternative cyclin Pho80</fullName>
    </recommendedName>
</protein>
<dbReference type="GO" id="GO:0019901">
    <property type="term" value="F:protein kinase binding"/>
    <property type="evidence" value="ECO:0007669"/>
    <property type="project" value="InterPro"/>
</dbReference>
<proteinExistence type="predicted"/>
<name>A0AAX4JL00_9TREE</name>
<dbReference type="GO" id="GO:0005634">
    <property type="term" value="C:nucleus"/>
    <property type="evidence" value="ECO:0007669"/>
    <property type="project" value="TreeGrafter"/>
</dbReference>
<dbReference type="CDD" id="cd20558">
    <property type="entry name" value="CYCLIN_ScPCL7-like"/>
    <property type="match status" value="1"/>
</dbReference>
<dbReference type="Pfam" id="PF08613">
    <property type="entry name" value="Cyclin"/>
    <property type="match status" value="1"/>
</dbReference>
<feature type="compositionally biased region" description="Pro residues" evidence="1">
    <location>
        <begin position="464"/>
        <end position="474"/>
    </location>
</feature>
<feature type="compositionally biased region" description="Low complexity" evidence="1">
    <location>
        <begin position="475"/>
        <end position="509"/>
    </location>
</feature>
<dbReference type="EMBL" id="CP144098">
    <property type="protein sequence ID" value="WWC85553.1"/>
    <property type="molecule type" value="Genomic_DNA"/>
</dbReference>
<dbReference type="Proteomes" id="UP001355207">
    <property type="component" value="Chromosome 1"/>
</dbReference>
<feature type="compositionally biased region" description="Basic and acidic residues" evidence="1">
    <location>
        <begin position="419"/>
        <end position="430"/>
    </location>
</feature>
<keyword evidence="3" id="KW-1185">Reference proteome</keyword>
<gene>
    <name evidence="2" type="ORF">L201_000417</name>
</gene>
<organism evidence="2 3">
    <name type="scientific">Kwoniella dendrophila CBS 6074</name>
    <dbReference type="NCBI Taxonomy" id="1295534"/>
    <lineage>
        <taxon>Eukaryota</taxon>
        <taxon>Fungi</taxon>
        <taxon>Dikarya</taxon>
        <taxon>Basidiomycota</taxon>
        <taxon>Agaricomycotina</taxon>
        <taxon>Tremellomycetes</taxon>
        <taxon>Tremellales</taxon>
        <taxon>Cryptococcaceae</taxon>
        <taxon>Kwoniella</taxon>
    </lineage>
</organism>
<feature type="compositionally biased region" description="Polar residues" evidence="1">
    <location>
        <begin position="533"/>
        <end position="591"/>
    </location>
</feature>
<feature type="region of interest" description="Disordered" evidence="1">
    <location>
        <begin position="1"/>
        <end position="27"/>
    </location>
</feature>
<feature type="compositionally biased region" description="Basic and acidic residues" evidence="1">
    <location>
        <begin position="641"/>
        <end position="654"/>
    </location>
</feature>
<feature type="compositionally biased region" description="Low complexity" evidence="1">
    <location>
        <begin position="592"/>
        <end position="603"/>
    </location>
</feature>
<feature type="region of interest" description="Disordered" evidence="1">
    <location>
        <begin position="204"/>
        <end position="509"/>
    </location>
</feature>
<feature type="compositionally biased region" description="Acidic residues" evidence="1">
    <location>
        <begin position="237"/>
        <end position="275"/>
    </location>
</feature>
<dbReference type="PANTHER" id="PTHR15615">
    <property type="match status" value="1"/>
</dbReference>
<feature type="compositionally biased region" description="Polar residues" evidence="1">
    <location>
        <begin position="432"/>
        <end position="455"/>
    </location>
</feature>
<dbReference type="GO" id="GO:0000307">
    <property type="term" value="C:cyclin-dependent protein kinase holoenzyme complex"/>
    <property type="evidence" value="ECO:0007669"/>
    <property type="project" value="TreeGrafter"/>
</dbReference>
<feature type="compositionally biased region" description="Low complexity" evidence="1">
    <location>
        <begin position="323"/>
        <end position="364"/>
    </location>
</feature>
<dbReference type="Gene3D" id="1.10.472.10">
    <property type="entry name" value="Cyclin-like"/>
    <property type="match status" value="1"/>
</dbReference>
<dbReference type="InterPro" id="IPR013922">
    <property type="entry name" value="Cyclin_PHO80-like"/>
</dbReference>
<evidence type="ECO:0000313" key="2">
    <source>
        <dbReference type="EMBL" id="WWC85553.1"/>
    </source>
</evidence>
<accession>A0AAX4JL00</accession>
<sequence length="679" mass="72723">MSIQDPSSSTSTSTIVPGIEPEPIIGPPNPSNPPLLPWAFSLCPLDILVDLLTHMLELLIKHNDQVVLTPDALTRFHSRAAPGISVKDYLRRIVKYTNLEKIPLLSLLAYIDTTCTNLPTFTLSSLTVHRFLIASICAGSKAQCDVFCTNAHYAKVGGIKTQELNALERELLRVTKWDLCCHADQLQKYYTSLIRSHGGYAQSPQPDIPAFLPFPRSRSKPRAAAPSPTPEGSVPPDEVEPPDEDDAMGESDSDGGLEEDAEGEDEDIEGEDDRDDGMVIDSNESSVETRGRDRGRKKIREKDKEKRNSGTGGGMMEVDDEISPTTTIPNEEEPITSPYSIASSSVPSSSRSSIRRGSLGSNSLSRRRSRLVSISESKIAEPKIDTTQAIVSPSASSTSSSGKITNGQIGTGGSPLNELSRKLSYSDKSKQNNHTNVISATNGSTSSTIDHSIPNSVPIIHNPPNRPTTAPIPTPTRKFNSSSNSIPTTTSNSLSSSQDPKSHSHSSSKLLKSLVGGIFRRKSVPGHGESHDNLTISQITPSHSPANTSSSQKVTTSDGNSSLNSTSDKSKTPITQHHVISSKPLKQQSGISSTRPASTSTSPIMTKSPGGLSNSPRLYSPGSPQQQQKPGLAKPVTPKVRTRDETSLDPKDRVALGAPMSIAVGLSGDELEGKRSKMP</sequence>
<evidence type="ECO:0000313" key="3">
    <source>
        <dbReference type="Proteomes" id="UP001355207"/>
    </source>
</evidence>
<feature type="compositionally biased region" description="Low complexity" evidence="1">
    <location>
        <begin position="392"/>
        <end position="401"/>
    </location>
</feature>
<feature type="region of interest" description="Disordered" evidence="1">
    <location>
        <begin position="521"/>
        <end position="679"/>
    </location>
</feature>
<dbReference type="PANTHER" id="PTHR15615:SF117">
    <property type="entry name" value="PHO85 CYCLIN PHO80"/>
    <property type="match status" value="1"/>
</dbReference>
<dbReference type="GO" id="GO:0016538">
    <property type="term" value="F:cyclin-dependent protein serine/threonine kinase regulator activity"/>
    <property type="evidence" value="ECO:0007669"/>
    <property type="project" value="TreeGrafter"/>
</dbReference>
<evidence type="ECO:0008006" key="4">
    <source>
        <dbReference type="Google" id="ProtNLM"/>
    </source>
</evidence>